<organism evidence="1">
    <name type="scientific">marine sediment metagenome</name>
    <dbReference type="NCBI Taxonomy" id="412755"/>
    <lineage>
        <taxon>unclassified sequences</taxon>
        <taxon>metagenomes</taxon>
        <taxon>ecological metagenomes</taxon>
    </lineage>
</organism>
<reference evidence="1" key="1">
    <citation type="journal article" date="2014" name="Front. Microbiol.">
        <title>High frequency of phylogenetically diverse reductive dehalogenase-homologous genes in deep subseafloor sedimentary metagenomes.</title>
        <authorList>
            <person name="Kawai M."/>
            <person name="Futagami T."/>
            <person name="Toyoda A."/>
            <person name="Takaki Y."/>
            <person name="Nishi S."/>
            <person name="Hori S."/>
            <person name="Arai W."/>
            <person name="Tsubouchi T."/>
            <person name="Morono Y."/>
            <person name="Uchiyama I."/>
            <person name="Ito T."/>
            <person name="Fujiyama A."/>
            <person name="Inagaki F."/>
            <person name="Takami H."/>
        </authorList>
    </citation>
    <scope>NUCLEOTIDE SEQUENCE</scope>
    <source>
        <strain evidence="1">Expedition CK06-06</strain>
    </source>
</reference>
<sequence>MALGDIVEVLDSKPFTQQSGQPATLRKRSNNIVVLASNILGSGLAAVRSIYISYLGIIKATPETSRYFDKPSIHDMGLIHWDGDIFALTSQDDSAKQHLWTFSCNEAGTIPEGFVDYLELFGAASIDLRSDLLKIHGSILVTGQSYSFSR</sequence>
<proteinExistence type="predicted"/>
<name>X1NSG4_9ZZZZ</name>
<dbReference type="EMBL" id="BARV01023292">
    <property type="protein sequence ID" value="GAI29750.1"/>
    <property type="molecule type" value="Genomic_DNA"/>
</dbReference>
<accession>X1NSG4</accession>
<feature type="non-terminal residue" evidence="1">
    <location>
        <position position="150"/>
    </location>
</feature>
<dbReference type="AlphaFoldDB" id="X1NSG4"/>
<protein>
    <submittedName>
        <fullName evidence="1">Uncharacterized protein</fullName>
    </submittedName>
</protein>
<comment type="caution">
    <text evidence="1">The sequence shown here is derived from an EMBL/GenBank/DDBJ whole genome shotgun (WGS) entry which is preliminary data.</text>
</comment>
<evidence type="ECO:0000313" key="1">
    <source>
        <dbReference type="EMBL" id="GAI29750.1"/>
    </source>
</evidence>
<gene>
    <name evidence="1" type="ORF">S06H3_38236</name>
</gene>